<dbReference type="PROSITE" id="PS01031">
    <property type="entry name" value="SHSP"/>
    <property type="match status" value="1"/>
</dbReference>
<name>A1BAV7_PARDP</name>
<evidence type="ECO:0000256" key="1">
    <source>
        <dbReference type="PROSITE-ProRule" id="PRU00285"/>
    </source>
</evidence>
<accession>A1BAV7</accession>
<dbReference type="OrthoDB" id="9810618at2"/>
<feature type="domain" description="SHSP" evidence="4">
    <location>
        <begin position="1"/>
        <end position="86"/>
    </location>
</feature>
<evidence type="ECO:0000256" key="2">
    <source>
        <dbReference type="RuleBase" id="RU003616"/>
    </source>
</evidence>
<evidence type="ECO:0000259" key="4">
    <source>
        <dbReference type="PROSITE" id="PS01031"/>
    </source>
</evidence>
<dbReference type="EMBL" id="CP000491">
    <property type="protein sequence ID" value="ABL72651.1"/>
    <property type="molecule type" value="Genomic_DNA"/>
</dbReference>
<sequence>MARRSHPSSPDELAITQEQTVLTVTGQKAGEDMDGYLHRGIADRSFQLADHVKLTGAGLLNGLLTIGLRHEIPEEMKPHRIEIAAKPETEPKQRETGKEVARGPVTAQSAHGAGP</sequence>
<gene>
    <name evidence="5" type="ordered locus">Pden_4588</name>
</gene>
<keyword evidence="6" id="KW-1185">Reference proteome</keyword>
<dbReference type="AlphaFoldDB" id="A1BAV7"/>
<dbReference type="SUPFAM" id="SSF49764">
    <property type="entry name" value="HSP20-like chaperones"/>
    <property type="match status" value="1"/>
</dbReference>
<dbReference type="Pfam" id="PF00011">
    <property type="entry name" value="HSP20"/>
    <property type="match status" value="1"/>
</dbReference>
<organism evidence="5 6">
    <name type="scientific">Paracoccus denitrificans (strain Pd 1222)</name>
    <dbReference type="NCBI Taxonomy" id="318586"/>
    <lineage>
        <taxon>Bacteria</taxon>
        <taxon>Pseudomonadati</taxon>
        <taxon>Pseudomonadota</taxon>
        <taxon>Alphaproteobacteria</taxon>
        <taxon>Rhodobacterales</taxon>
        <taxon>Paracoccaceae</taxon>
        <taxon>Paracoccus</taxon>
    </lineage>
</organism>
<dbReference type="KEGG" id="pde:Pden_4588"/>
<keyword evidence="5" id="KW-0346">Stress response</keyword>
<comment type="similarity">
    <text evidence="1 2">Belongs to the small heat shock protein (HSP20) family.</text>
</comment>
<geneLocation type="plasmid" evidence="6">
    <name>pPD1222</name>
</geneLocation>
<proteinExistence type="inferred from homology"/>
<dbReference type="EnsemblBacteria" id="ABL72651">
    <property type="protein sequence ID" value="ABL72651"/>
    <property type="gene ID" value="Pden_4588"/>
</dbReference>
<evidence type="ECO:0000313" key="6">
    <source>
        <dbReference type="Proteomes" id="UP000000361"/>
    </source>
</evidence>
<keyword evidence="5" id="KW-0614">Plasmid</keyword>
<evidence type="ECO:0000313" key="5">
    <source>
        <dbReference type="EMBL" id="ABL72651.1"/>
    </source>
</evidence>
<dbReference type="Proteomes" id="UP000000361">
    <property type="component" value="Chromosome 1"/>
</dbReference>
<reference evidence="6" key="1">
    <citation type="submission" date="2006-12" db="EMBL/GenBank/DDBJ databases">
        <title>Complete sequence of plasmid 1 of Paracoccus denitrificans PD1222.</title>
        <authorList>
            <person name="Copeland A."/>
            <person name="Lucas S."/>
            <person name="Lapidus A."/>
            <person name="Barry K."/>
            <person name="Detter J.C."/>
            <person name="Glavina del Rio T."/>
            <person name="Hammon N."/>
            <person name="Israni S."/>
            <person name="Dalin E."/>
            <person name="Tice H."/>
            <person name="Pitluck S."/>
            <person name="Munk A.C."/>
            <person name="Brettin T."/>
            <person name="Bruce D."/>
            <person name="Han C."/>
            <person name="Tapia R."/>
            <person name="Gilna P."/>
            <person name="Schmutz J."/>
            <person name="Larimer F."/>
            <person name="Land M."/>
            <person name="Hauser L."/>
            <person name="Kyrpides N."/>
            <person name="Lykidis A."/>
            <person name="Spiro S."/>
            <person name="Richardson D.J."/>
            <person name="Moir J.W.B."/>
            <person name="Ferguson S.J."/>
            <person name="van Spanning R.J.M."/>
            <person name="Richardson P."/>
        </authorList>
    </citation>
    <scope>NUCLEOTIDE SEQUENCE [LARGE SCALE GENOMIC DNA]</scope>
    <source>
        <strain evidence="6">Pd 1222</strain>
        <plasmid evidence="6">pPD1222</plasmid>
    </source>
</reference>
<dbReference type="PANTHER" id="PTHR47062:SF1">
    <property type="entry name" value="SMALL HEAT SHOCK PROTEIN IBPA"/>
    <property type="match status" value="1"/>
</dbReference>
<evidence type="ECO:0000256" key="3">
    <source>
        <dbReference type="SAM" id="MobiDB-lite"/>
    </source>
</evidence>
<dbReference type="PANTHER" id="PTHR47062">
    <property type="match status" value="1"/>
</dbReference>
<dbReference type="eggNOG" id="COG0071">
    <property type="taxonomic scope" value="Bacteria"/>
</dbReference>
<dbReference type="HOGENOM" id="CLU_046737_4_1_5"/>
<dbReference type="Gene3D" id="2.60.40.790">
    <property type="match status" value="1"/>
</dbReference>
<dbReference type="InterPro" id="IPR008978">
    <property type="entry name" value="HSP20-like_chaperone"/>
</dbReference>
<protein>
    <submittedName>
        <fullName evidence="5">Putative molecular chaperone small heat shock protein, HSP20 family</fullName>
    </submittedName>
</protein>
<feature type="compositionally biased region" description="Basic and acidic residues" evidence="3">
    <location>
        <begin position="83"/>
        <end position="101"/>
    </location>
</feature>
<feature type="region of interest" description="Disordered" evidence="3">
    <location>
        <begin position="83"/>
        <end position="115"/>
    </location>
</feature>
<dbReference type="InterPro" id="IPR002068">
    <property type="entry name" value="A-crystallin/Hsp20_dom"/>
</dbReference>